<dbReference type="KEGG" id="ngr:NAEGRDRAFT_64586"/>
<evidence type="ECO:0000256" key="2">
    <source>
        <dbReference type="SAM" id="Phobius"/>
    </source>
</evidence>
<dbReference type="EMBL" id="GG738854">
    <property type="protein sequence ID" value="EFC47520.1"/>
    <property type="molecule type" value="Genomic_DNA"/>
</dbReference>
<dbReference type="GeneID" id="8861711"/>
<keyword evidence="2" id="KW-1133">Transmembrane helix</keyword>
<dbReference type="OrthoDB" id="10549198at2759"/>
<reference evidence="3 4" key="1">
    <citation type="journal article" date="2010" name="Cell">
        <title>The genome of Naegleria gruberi illuminates early eukaryotic versatility.</title>
        <authorList>
            <person name="Fritz-Laylin L.K."/>
            <person name="Prochnik S.E."/>
            <person name="Ginger M.L."/>
            <person name="Dacks J.B."/>
            <person name="Carpenter M.L."/>
            <person name="Field M.C."/>
            <person name="Kuo A."/>
            <person name="Paredez A."/>
            <person name="Chapman J."/>
            <person name="Pham J."/>
            <person name="Shu S."/>
            <person name="Neupane R."/>
            <person name="Cipriano M."/>
            <person name="Mancuso J."/>
            <person name="Tu H."/>
            <person name="Salamov A."/>
            <person name="Lindquist E."/>
            <person name="Shapiro H."/>
            <person name="Lucas S."/>
            <person name="Grigoriev I.V."/>
            <person name="Cande W.Z."/>
            <person name="Fulton C."/>
            <person name="Rokhsar D.S."/>
            <person name="Dawson S.C."/>
        </authorList>
    </citation>
    <scope>NUCLEOTIDE SEQUENCE [LARGE SCALE GENOMIC DNA]</scope>
    <source>
        <strain evidence="3 4">NEG-M</strain>
    </source>
</reference>
<feature type="transmembrane region" description="Helical" evidence="2">
    <location>
        <begin position="210"/>
        <end position="235"/>
    </location>
</feature>
<evidence type="ECO:0000313" key="4">
    <source>
        <dbReference type="Proteomes" id="UP000006671"/>
    </source>
</evidence>
<dbReference type="InParanoid" id="D2V6X1"/>
<dbReference type="Proteomes" id="UP000006671">
    <property type="component" value="Unassembled WGS sequence"/>
</dbReference>
<dbReference type="VEuPathDB" id="AmoebaDB:NAEGRDRAFT_64586"/>
<organism evidence="4">
    <name type="scientific">Naegleria gruberi</name>
    <name type="common">Amoeba</name>
    <dbReference type="NCBI Taxonomy" id="5762"/>
    <lineage>
        <taxon>Eukaryota</taxon>
        <taxon>Discoba</taxon>
        <taxon>Heterolobosea</taxon>
        <taxon>Tetramitia</taxon>
        <taxon>Eutetramitia</taxon>
        <taxon>Vahlkampfiidae</taxon>
        <taxon>Naegleria</taxon>
    </lineage>
</organism>
<feature type="region of interest" description="Disordered" evidence="1">
    <location>
        <begin position="349"/>
        <end position="373"/>
    </location>
</feature>
<feature type="transmembrane region" description="Helical" evidence="2">
    <location>
        <begin position="163"/>
        <end position="190"/>
    </location>
</feature>
<evidence type="ECO:0000313" key="3">
    <source>
        <dbReference type="EMBL" id="EFC47520.1"/>
    </source>
</evidence>
<keyword evidence="2" id="KW-0812">Transmembrane</keyword>
<keyword evidence="2" id="KW-0472">Membrane</keyword>
<feature type="transmembrane region" description="Helical" evidence="2">
    <location>
        <begin position="298"/>
        <end position="317"/>
    </location>
</feature>
<keyword evidence="4" id="KW-1185">Reference proteome</keyword>
<sequence>MTSIITNQTYVITATTADSVANLVVDSVTLMATALVIIPTLIVYFKRDSYLIFKSLVETCNSNMHAPDPRTKSKGFFFCLMNSLVLFLIYRVLIEGLTIAQHTQELRKNVETFVLLLNIRRILDYIGMYWFLTLFTFIIPIWMKVCITWISTQRNRKIMKITIGILLILVNVLGFCGFLPVTVLSIISAIDTNFESNDLLRKILTYGIGTPLVGISTAIVFFLSIGVVVMIVIMLRDASKKQPDNSEQYHIQRQAIVKLTVGVIVLAAAVLIETIGVAVNGANVPNYIVFPLAKGIPYVFFALCVDLIFWPFPLPILSQPVQFVMQELKFSTIVNLPSIEKKKKLEQQATLSNQSANPETKHEEIQLEDQSNV</sequence>
<feature type="transmembrane region" description="Helical" evidence="2">
    <location>
        <begin position="75"/>
        <end position="94"/>
    </location>
</feature>
<feature type="transmembrane region" description="Helical" evidence="2">
    <location>
        <begin position="128"/>
        <end position="151"/>
    </location>
</feature>
<feature type="compositionally biased region" description="Polar residues" evidence="1">
    <location>
        <begin position="349"/>
        <end position="358"/>
    </location>
</feature>
<feature type="transmembrane region" description="Helical" evidence="2">
    <location>
        <begin position="20"/>
        <end position="45"/>
    </location>
</feature>
<gene>
    <name evidence="3" type="ORF">NAEGRDRAFT_64586</name>
</gene>
<proteinExistence type="predicted"/>
<feature type="transmembrane region" description="Helical" evidence="2">
    <location>
        <begin position="256"/>
        <end position="278"/>
    </location>
</feature>
<dbReference type="AlphaFoldDB" id="D2V6X1"/>
<name>D2V6X1_NAEGR</name>
<protein>
    <submittedName>
        <fullName evidence="3">Predicted protein</fullName>
    </submittedName>
</protein>
<evidence type="ECO:0000256" key="1">
    <source>
        <dbReference type="SAM" id="MobiDB-lite"/>
    </source>
</evidence>
<accession>D2V6X1</accession>
<dbReference type="OMA" id="TFIIPIW"/>
<dbReference type="RefSeq" id="XP_002680264.1">
    <property type="nucleotide sequence ID" value="XM_002680218.1"/>
</dbReference>